<dbReference type="GO" id="GO:0004185">
    <property type="term" value="F:serine-type carboxypeptidase activity"/>
    <property type="evidence" value="ECO:0007669"/>
    <property type="project" value="UniProtKB-UniRule"/>
</dbReference>
<keyword evidence="4" id="KW-1185">Reference proteome</keyword>
<dbReference type="MEROPS" id="S10.A62"/>
<dbReference type="SUPFAM" id="SSF53474">
    <property type="entry name" value="alpha/beta-Hydrolases"/>
    <property type="match status" value="2"/>
</dbReference>
<keyword evidence="2" id="KW-0645">Protease</keyword>
<protein>
    <recommendedName>
        <fullName evidence="2">Carboxypeptidase</fullName>
        <ecNumber evidence="2">3.4.16.-</ecNumber>
    </recommendedName>
</protein>
<dbReference type="EMBL" id="KN556076">
    <property type="protein sequence ID" value="KHJ88303.1"/>
    <property type="molecule type" value="Genomic_DNA"/>
</dbReference>
<gene>
    <name evidence="3" type="ORF">OESDEN_11905</name>
</gene>
<dbReference type="OrthoDB" id="443318at2759"/>
<keyword evidence="2" id="KW-0378">Hydrolase</keyword>
<keyword evidence="2 3" id="KW-0121">Carboxypeptidase</keyword>
<dbReference type="PANTHER" id="PTHR11802">
    <property type="entry name" value="SERINE PROTEASE FAMILY S10 SERINE CARBOXYPEPTIDASE"/>
    <property type="match status" value="1"/>
</dbReference>
<dbReference type="GO" id="GO:0006508">
    <property type="term" value="P:proteolysis"/>
    <property type="evidence" value="ECO:0007669"/>
    <property type="project" value="UniProtKB-KW"/>
</dbReference>
<dbReference type="PROSITE" id="PS00131">
    <property type="entry name" value="CARBOXYPEPT_SER_SER"/>
    <property type="match status" value="1"/>
</dbReference>
<organism evidence="3 4">
    <name type="scientific">Oesophagostomum dentatum</name>
    <name type="common">Nodular worm</name>
    <dbReference type="NCBI Taxonomy" id="61180"/>
    <lineage>
        <taxon>Eukaryota</taxon>
        <taxon>Metazoa</taxon>
        <taxon>Ecdysozoa</taxon>
        <taxon>Nematoda</taxon>
        <taxon>Chromadorea</taxon>
        <taxon>Rhabditida</taxon>
        <taxon>Rhabditina</taxon>
        <taxon>Rhabditomorpha</taxon>
        <taxon>Strongyloidea</taxon>
        <taxon>Strongylidae</taxon>
        <taxon>Oesophagostomum</taxon>
    </lineage>
</organism>
<dbReference type="PANTHER" id="PTHR11802:SF125">
    <property type="entry name" value="CARBOXYPEPTIDASE"/>
    <property type="match status" value="1"/>
</dbReference>
<name>A0A0B1SSL7_OESDE</name>
<reference evidence="3 4" key="1">
    <citation type="submission" date="2014-03" db="EMBL/GenBank/DDBJ databases">
        <title>Draft genome of the hookworm Oesophagostomum dentatum.</title>
        <authorList>
            <person name="Mitreva M."/>
        </authorList>
    </citation>
    <scope>NUCLEOTIDE SEQUENCE [LARGE SCALE GENOMIC DNA]</scope>
    <source>
        <strain evidence="3 4">OD-Hann</strain>
    </source>
</reference>
<evidence type="ECO:0000313" key="3">
    <source>
        <dbReference type="EMBL" id="KHJ88303.1"/>
    </source>
</evidence>
<dbReference type="Gene3D" id="3.40.50.1820">
    <property type="entry name" value="alpha/beta hydrolase"/>
    <property type="match status" value="2"/>
</dbReference>
<dbReference type="EC" id="3.4.16.-" evidence="2"/>
<proteinExistence type="inferred from homology"/>
<evidence type="ECO:0000256" key="2">
    <source>
        <dbReference type="RuleBase" id="RU361156"/>
    </source>
</evidence>
<dbReference type="InterPro" id="IPR001563">
    <property type="entry name" value="Peptidase_S10"/>
</dbReference>
<dbReference type="InterPro" id="IPR018202">
    <property type="entry name" value="Ser_caboxypep_ser_AS"/>
</dbReference>
<feature type="non-terminal residue" evidence="3">
    <location>
        <position position="1"/>
    </location>
</feature>
<dbReference type="InterPro" id="IPR033124">
    <property type="entry name" value="Ser_caboxypep_his_AS"/>
</dbReference>
<evidence type="ECO:0000313" key="4">
    <source>
        <dbReference type="Proteomes" id="UP000053660"/>
    </source>
</evidence>
<comment type="similarity">
    <text evidence="1 2">Belongs to the peptidase S10 family.</text>
</comment>
<dbReference type="AlphaFoldDB" id="A0A0B1SSL7"/>
<sequence>TADENYNALLDFFSAFPQYAGRDFFVTGESYAGVYIPTLSRRILQGMFEQKFPGNFKGIAIGNGELTTKYQVNSAIFQLYTYGLVGQTEYDALVGRCCPGVIDTTKCDFYTPYIYFDNLGNYRPRDGADQWCAQQILKIVNDQIWTSLNDPYNIYQDCYQTPLDNNSSTSSGSVSNTPYDNRISSDSLNGFPCWCDDAANVYMNLPEVRKALHIPDTANNMRMLIYNGDADQVCNHLGDQWLIEDVAANLSLSITQPRTAWFYRSSPRYVRQLAGYYKIFSNNLHLLTVKGAGHLVPMDRPGPALQMIYNFVMAPSPLATYLPFSLTPAPLKPEYSSLSNCSSTSYPTPSLLPPITMPPMPFVAESAVEEELSFNTDTTGLSDKAKADMITSLPGVNFNVTFRQFSGYLTSTAYPKNHLFYWFMESQHNPKIDPVVLWLNGGPGCSSLGRVLRHFPPFR</sequence>
<dbReference type="InterPro" id="IPR029058">
    <property type="entry name" value="AB_hydrolase_fold"/>
</dbReference>
<evidence type="ECO:0000256" key="1">
    <source>
        <dbReference type="ARBA" id="ARBA00009431"/>
    </source>
</evidence>
<dbReference type="Proteomes" id="UP000053660">
    <property type="component" value="Unassembled WGS sequence"/>
</dbReference>
<dbReference type="PROSITE" id="PS00560">
    <property type="entry name" value="CARBOXYPEPT_SER_HIS"/>
    <property type="match status" value="1"/>
</dbReference>
<dbReference type="PRINTS" id="PR00724">
    <property type="entry name" value="CRBOXYPTASEC"/>
</dbReference>
<accession>A0A0B1SSL7</accession>
<dbReference type="Pfam" id="PF00450">
    <property type="entry name" value="Peptidase_S10"/>
    <property type="match status" value="3"/>
</dbReference>